<protein>
    <recommendedName>
        <fullName evidence="1">GRF-like zinc ribbon domain-containing protein</fullName>
    </recommendedName>
</protein>
<keyword evidence="3" id="KW-1185">Reference proteome</keyword>
<evidence type="ECO:0000313" key="3">
    <source>
        <dbReference type="Proteomes" id="UP000800036"/>
    </source>
</evidence>
<dbReference type="OrthoDB" id="4469945at2759"/>
<dbReference type="EMBL" id="ML976670">
    <property type="protein sequence ID" value="KAF1975436.1"/>
    <property type="molecule type" value="Genomic_DNA"/>
</dbReference>
<dbReference type="InterPro" id="IPR056444">
    <property type="entry name" value="Zn_ribbon_GRF_2"/>
</dbReference>
<dbReference type="AlphaFoldDB" id="A0A6A5VKC0"/>
<proteinExistence type="predicted"/>
<reference evidence="2" key="1">
    <citation type="journal article" date="2020" name="Stud. Mycol.">
        <title>101 Dothideomycetes genomes: a test case for predicting lifestyles and emergence of pathogens.</title>
        <authorList>
            <person name="Haridas S."/>
            <person name="Albert R."/>
            <person name="Binder M."/>
            <person name="Bloem J."/>
            <person name="Labutti K."/>
            <person name="Salamov A."/>
            <person name="Andreopoulos B."/>
            <person name="Baker S."/>
            <person name="Barry K."/>
            <person name="Bills G."/>
            <person name="Bluhm B."/>
            <person name="Cannon C."/>
            <person name="Castanera R."/>
            <person name="Culley D."/>
            <person name="Daum C."/>
            <person name="Ezra D."/>
            <person name="Gonzalez J."/>
            <person name="Henrissat B."/>
            <person name="Kuo A."/>
            <person name="Liang C."/>
            <person name="Lipzen A."/>
            <person name="Lutzoni F."/>
            <person name="Magnuson J."/>
            <person name="Mondo S."/>
            <person name="Nolan M."/>
            <person name="Ohm R."/>
            <person name="Pangilinan J."/>
            <person name="Park H.-J."/>
            <person name="Ramirez L."/>
            <person name="Alfaro M."/>
            <person name="Sun H."/>
            <person name="Tritt A."/>
            <person name="Yoshinaga Y."/>
            <person name="Zwiers L.-H."/>
            <person name="Turgeon B."/>
            <person name="Goodwin S."/>
            <person name="Spatafora J."/>
            <person name="Crous P."/>
            <person name="Grigoriev I."/>
        </authorList>
    </citation>
    <scope>NUCLEOTIDE SEQUENCE</scope>
    <source>
        <strain evidence="2">CBS 107.79</strain>
    </source>
</reference>
<dbReference type="Proteomes" id="UP000800036">
    <property type="component" value="Unassembled WGS sequence"/>
</dbReference>
<sequence>MTDTMRVESLGPGHPTYSDVPVSEIMRALSRPLQPQLPLSQPRCRHCNLTTSLRRRTTGPLNRNGNVGRPYYICIPCEDNDTRGWVTWDDERGICDGNPVCHCGGLSRQDRKGNASRRTGLGFWTCATGSCNYYSEYSNGWTTQEMNTLPHAPQCTEFYPWLL</sequence>
<organism evidence="2 3">
    <name type="scientific">Bimuria novae-zelandiae CBS 107.79</name>
    <dbReference type="NCBI Taxonomy" id="1447943"/>
    <lineage>
        <taxon>Eukaryota</taxon>
        <taxon>Fungi</taxon>
        <taxon>Dikarya</taxon>
        <taxon>Ascomycota</taxon>
        <taxon>Pezizomycotina</taxon>
        <taxon>Dothideomycetes</taxon>
        <taxon>Pleosporomycetidae</taxon>
        <taxon>Pleosporales</taxon>
        <taxon>Massarineae</taxon>
        <taxon>Didymosphaeriaceae</taxon>
        <taxon>Bimuria</taxon>
    </lineage>
</organism>
<dbReference type="Pfam" id="PF23549">
    <property type="entry name" value="Zn_ribbon_GRF_2"/>
    <property type="match status" value="1"/>
</dbReference>
<name>A0A6A5VKC0_9PLEO</name>
<evidence type="ECO:0000259" key="1">
    <source>
        <dbReference type="Pfam" id="PF23549"/>
    </source>
</evidence>
<gene>
    <name evidence="2" type="ORF">BU23DRAFT_503340</name>
</gene>
<feature type="domain" description="GRF-like zinc ribbon" evidence="1">
    <location>
        <begin position="41"/>
        <end position="92"/>
    </location>
</feature>
<evidence type="ECO:0000313" key="2">
    <source>
        <dbReference type="EMBL" id="KAF1975436.1"/>
    </source>
</evidence>
<accession>A0A6A5VKC0</accession>